<dbReference type="InterPro" id="IPR025392">
    <property type="entry name" value="DUF4124"/>
</dbReference>
<organism evidence="4 5">
    <name type="scientific">Arenimonas terrae</name>
    <dbReference type="NCBI Taxonomy" id="2546226"/>
    <lineage>
        <taxon>Bacteria</taxon>
        <taxon>Pseudomonadati</taxon>
        <taxon>Pseudomonadota</taxon>
        <taxon>Gammaproteobacteria</taxon>
        <taxon>Lysobacterales</taxon>
        <taxon>Lysobacteraceae</taxon>
        <taxon>Arenimonas</taxon>
    </lineage>
</organism>
<protein>
    <submittedName>
        <fullName evidence="4">DUF4124 domain-containing protein</fullName>
    </submittedName>
</protein>
<sequence length="259" mass="26927">MSRALLPLKSVLAIALIAAAWAAAPAAAQVRRCVDAQGVAVYTDRPCEAMQAAPREAPPDPSAGARIAAGFAVRGCARRPETLLNGVRGALEARDVNRLANWYHWTGTGSGAARSLMDELEAIANRPLVSAELIYPETLAPFPPDYGAAAETPEAASPDGTSGDRTRSPAPPRGYRYGSPLPSPSQAQQATPALTSDHAGPDAAAPPGNEPTGPATVTAEPGPDPVSLLVQQMRGPADIEAVSVRFALRQNAGCWWIEL</sequence>
<evidence type="ECO:0000313" key="5">
    <source>
        <dbReference type="Proteomes" id="UP000305760"/>
    </source>
</evidence>
<name>A0A5C4RRR6_9GAMM</name>
<feature type="chain" id="PRO_5022673355" evidence="2">
    <location>
        <begin position="23"/>
        <end position="259"/>
    </location>
</feature>
<accession>A0A5C4RRR6</accession>
<keyword evidence="2" id="KW-0732">Signal</keyword>
<reference evidence="4 5" key="1">
    <citation type="submission" date="2019-03" db="EMBL/GenBank/DDBJ databases">
        <title>Arenimonas daejeonensis sp. nov., isolated from compost.</title>
        <authorList>
            <person name="Jeon C.O."/>
        </authorList>
    </citation>
    <scope>NUCLEOTIDE SEQUENCE [LARGE SCALE GENOMIC DNA]</scope>
    <source>
        <strain evidence="4 5">R29</strain>
    </source>
</reference>
<evidence type="ECO:0000256" key="2">
    <source>
        <dbReference type="SAM" id="SignalP"/>
    </source>
</evidence>
<evidence type="ECO:0000259" key="3">
    <source>
        <dbReference type="Pfam" id="PF13511"/>
    </source>
</evidence>
<feature type="domain" description="DUF4124" evidence="3">
    <location>
        <begin position="18"/>
        <end position="65"/>
    </location>
</feature>
<dbReference type="Proteomes" id="UP000305760">
    <property type="component" value="Unassembled WGS sequence"/>
</dbReference>
<feature type="region of interest" description="Disordered" evidence="1">
    <location>
        <begin position="144"/>
        <end position="225"/>
    </location>
</feature>
<feature type="compositionally biased region" description="Polar residues" evidence="1">
    <location>
        <begin position="184"/>
        <end position="194"/>
    </location>
</feature>
<evidence type="ECO:0000313" key="4">
    <source>
        <dbReference type="EMBL" id="TNJ33738.1"/>
    </source>
</evidence>
<proteinExistence type="predicted"/>
<evidence type="ECO:0000256" key="1">
    <source>
        <dbReference type="SAM" id="MobiDB-lite"/>
    </source>
</evidence>
<gene>
    <name evidence="4" type="ORF">E1B00_10395</name>
</gene>
<dbReference type="RefSeq" id="WP_139448450.1">
    <property type="nucleotide sequence ID" value="NZ_SMDR01000002.1"/>
</dbReference>
<dbReference type="Pfam" id="PF13511">
    <property type="entry name" value="DUF4124"/>
    <property type="match status" value="1"/>
</dbReference>
<comment type="caution">
    <text evidence="4">The sequence shown here is derived from an EMBL/GenBank/DDBJ whole genome shotgun (WGS) entry which is preliminary data.</text>
</comment>
<dbReference type="OrthoDB" id="5956287at2"/>
<feature type="signal peptide" evidence="2">
    <location>
        <begin position="1"/>
        <end position="22"/>
    </location>
</feature>
<dbReference type="EMBL" id="SMDR01000002">
    <property type="protein sequence ID" value="TNJ33738.1"/>
    <property type="molecule type" value="Genomic_DNA"/>
</dbReference>
<dbReference type="AlphaFoldDB" id="A0A5C4RRR6"/>
<keyword evidence="5" id="KW-1185">Reference proteome</keyword>